<dbReference type="GO" id="GO:0015218">
    <property type="term" value="F:pyrimidine nucleotide transmembrane transporter activity"/>
    <property type="evidence" value="ECO:0000318"/>
    <property type="project" value="GO_Central"/>
</dbReference>
<evidence type="ECO:0008006" key="14">
    <source>
        <dbReference type="Google" id="ProtNLM"/>
    </source>
</evidence>
<evidence type="ECO:0000256" key="8">
    <source>
        <dbReference type="ARBA" id="ARBA00023128"/>
    </source>
</evidence>
<feature type="repeat" description="Solcar" evidence="10">
    <location>
        <begin position="39"/>
        <end position="148"/>
    </location>
</feature>
<keyword evidence="13" id="KW-1185">Reference proteome</keyword>
<dbReference type="PANTHER" id="PTHR45829:SF4">
    <property type="entry name" value="MITOCHONDRIAL CARRIER PROTEIN RIM2"/>
    <property type="match status" value="1"/>
</dbReference>
<reference evidence="12 13" key="1">
    <citation type="journal article" date="2007" name="Science">
        <title>Sea anemone genome reveals ancestral eumetazoan gene repertoire and genomic organization.</title>
        <authorList>
            <person name="Putnam N.H."/>
            <person name="Srivastava M."/>
            <person name="Hellsten U."/>
            <person name="Dirks B."/>
            <person name="Chapman J."/>
            <person name="Salamov A."/>
            <person name="Terry A."/>
            <person name="Shapiro H."/>
            <person name="Lindquist E."/>
            <person name="Kapitonov V.V."/>
            <person name="Jurka J."/>
            <person name="Genikhovich G."/>
            <person name="Grigoriev I.V."/>
            <person name="Lucas S.M."/>
            <person name="Steele R.E."/>
            <person name="Finnerty J.R."/>
            <person name="Technau U."/>
            <person name="Martindale M.Q."/>
            <person name="Rokhsar D.S."/>
        </authorList>
    </citation>
    <scope>NUCLEOTIDE SEQUENCE [LARGE SCALE GENOMIC DNA]</scope>
    <source>
        <strain evidence="13">CH2 X CH6</strain>
    </source>
</reference>
<dbReference type="eggNOG" id="KOG0757">
    <property type="taxonomic scope" value="Eukaryota"/>
</dbReference>
<dbReference type="InterPro" id="IPR023395">
    <property type="entry name" value="MCP_dom_sf"/>
</dbReference>
<evidence type="ECO:0000313" key="13">
    <source>
        <dbReference type="Proteomes" id="UP000001593"/>
    </source>
</evidence>
<evidence type="ECO:0000256" key="2">
    <source>
        <dbReference type="ARBA" id="ARBA00006375"/>
    </source>
</evidence>
<evidence type="ECO:0000256" key="7">
    <source>
        <dbReference type="ARBA" id="ARBA00022989"/>
    </source>
</evidence>
<evidence type="ECO:0000256" key="9">
    <source>
        <dbReference type="ARBA" id="ARBA00023136"/>
    </source>
</evidence>
<dbReference type="InParanoid" id="A7SCM3"/>
<dbReference type="GO" id="GO:1990519">
    <property type="term" value="P:pyrimidine nucleotide import into mitochondrion"/>
    <property type="evidence" value="ECO:0000318"/>
    <property type="project" value="GO_Central"/>
</dbReference>
<name>A7SCM3_NEMVE</name>
<evidence type="ECO:0000256" key="10">
    <source>
        <dbReference type="PROSITE-ProRule" id="PRU00282"/>
    </source>
</evidence>
<gene>
    <name evidence="12" type="ORF">NEMVEDRAFT_v1g237112</name>
</gene>
<keyword evidence="6" id="KW-0999">Mitochondrion inner membrane</keyword>
<dbReference type="Gene3D" id="1.50.40.10">
    <property type="entry name" value="Mitochondrial carrier domain"/>
    <property type="match status" value="2"/>
</dbReference>
<evidence type="ECO:0000256" key="5">
    <source>
        <dbReference type="ARBA" id="ARBA00022737"/>
    </source>
</evidence>
<dbReference type="InterPro" id="IPR049562">
    <property type="entry name" value="SLC25A33/36-like"/>
</dbReference>
<comment type="similarity">
    <text evidence="2 11">Belongs to the mitochondrial carrier (TC 2.A.29) family.</text>
</comment>
<organism evidence="12 13">
    <name type="scientific">Nematostella vectensis</name>
    <name type="common">Starlet sea anemone</name>
    <dbReference type="NCBI Taxonomy" id="45351"/>
    <lineage>
        <taxon>Eukaryota</taxon>
        <taxon>Metazoa</taxon>
        <taxon>Cnidaria</taxon>
        <taxon>Anthozoa</taxon>
        <taxon>Hexacorallia</taxon>
        <taxon>Actiniaria</taxon>
        <taxon>Edwardsiidae</taxon>
        <taxon>Nematostella</taxon>
    </lineage>
</organism>
<evidence type="ECO:0000313" key="12">
    <source>
        <dbReference type="EMBL" id="EDO38542.1"/>
    </source>
</evidence>
<dbReference type="PhylomeDB" id="A7SCM3"/>
<dbReference type="InterPro" id="IPR018108">
    <property type="entry name" value="MCP_transmembrane"/>
</dbReference>
<keyword evidence="9 10" id="KW-0472">Membrane</keyword>
<dbReference type="Pfam" id="PF00153">
    <property type="entry name" value="Mito_carr"/>
    <property type="match status" value="3"/>
</dbReference>
<keyword evidence="4 10" id="KW-0812">Transmembrane</keyword>
<accession>A7SCM3</accession>
<dbReference type="GO" id="GO:0005739">
    <property type="term" value="C:mitochondrion"/>
    <property type="evidence" value="ECO:0000318"/>
    <property type="project" value="GO_Central"/>
</dbReference>
<dbReference type="AlphaFoldDB" id="A7SCM3"/>
<evidence type="ECO:0000256" key="3">
    <source>
        <dbReference type="ARBA" id="ARBA00022448"/>
    </source>
</evidence>
<proteinExistence type="inferred from homology"/>
<comment type="subcellular location">
    <subcellularLocation>
        <location evidence="1">Mitochondrion inner membrane</location>
        <topology evidence="1">Multi-pass membrane protein</topology>
    </subcellularLocation>
</comment>
<feature type="repeat" description="Solcar" evidence="10">
    <location>
        <begin position="256"/>
        <end position="346"/>
    </location>
</feature>
<dbReference type="STRING" id="45351.A7SCM3"/>
<sequence>MRRDCQIVEMFPQEKQLNTGLEVPKAVFTRRVRKETEKRSMIVDLVAGGLGGSTGVILTCPLDVIQTRLQSSAFRLQRISQLGLNMAGIEATSSVSKPTNFYGVFSYGRYIARTEGARSLFKGLCPNLLAVTPSRAIYFTTYQKLKEWLNNGGILAANSSMVYLVSGASAQIVNSTITNPLWFLKTRLQLDFKCGREVKLARVVRQAYATEGIRAFYKGLSASYLGSIEVGLHFAIYENLKQQLLRSQNKTNDHQFTLAECTLAAGSAKVVSTGLCYPYEVVRTRLRQQESDVLGKQRYRTCLQTLRTVFVEEGWFGLYGGLGTNLMKQVPFTTVMFCVYEGVIYMMGQ</sequence>
<protein>
    <recommendedName>
        <fullName evidence="14">Mitochondrial carrier protein</fullName>
    </recommendedName>
</protein>
<evidence type="ECO:0000256" key="11">
    <source>
        <dbReference type="RuleBase" id="RU000488"/>
    </source>
</evidence>
<dbReference type="OrthoDB" id="269120at2759"/>
<keyword evidence="8" id="KW-0496">Mitochondrion</keyword>
<dbReference type="EMBL" id="DS469624">
    <property type="protein sequence ID" value="EDO38542.1"/>
    <property type="molecule type" value="Genomic_DNA"/>
</dbReference>
<keyword evidence="7" id="KW-1133">Transmembrane helix</keyword>
<dbReference type="GO" id="GO:0005743">
    <property type="term" value="C:mitochondrial inner membrane"/>
    <property type="evidence" value="ECO:0007669"/>
    <property type="project" value="UniProtKB-SubCell"/>
</dbReference>
<dbReference type="PROSITE" id="PS50920">
    <property type="entry name" value="SOLCAR"/>
    <property type="match status" value="3"/>
</dbReference>
<dbReference type="OMA" id="AHSNIKG"/>
<keyword evidence="5" id="KW-0677">Repeat</keyword>
<dbReference type="FunFam" id="1.50.40.10:FF:000074">
    <property type="entry name" value="Solute carrier family 25 member 36"/>
    <property type="match status" value="1"/>
</dbReference>
<dbReference type="Proteomes" id="UP000001593">
    <property type="component" value="Unassembled WGS sequence"/>
</dbReference>
<feature type="repeat" description="Solcar" evidence="10">
    <location>
        <begin position="158"/>
        <end position="243"/>
    </location>
</feature>
<keyword evidence="3 11" id="KW-0813">Transport</keyword>
<dbReference type="PRINTS" id="PR00926">
    <property type="entry name" value="MITOCARRIER"/>
</dbReference>
<evidence type="ECO:0000256" key="4">
    <source>
        <dbReference type="ARBA" id="ARBA00022692"/>
    </source>
</evidence>
<evidence type="ECO:0000256" key="6">
    <source>
        <dbReference type="ARBA" id="ARBA00022792"/>
    </source>
</evidence>
<dbReference type="PANTHER" id="PTHR45829">
    <property type="entry name" value="MITOCHONDRIAL CARRIER PROTEIN RIM2"/>
    <property type="match status" value="1"/>
</dbReference>
<evidence type="ECO:0000256" key="1">
    <source>
        <dbReference type="ARBA" id="ARBA00004448"/>
    </source>
</evidence>
<dbReference type="InterPro" id="IPR002067">
    <property type="entry name" value="MCP"/>
</dbReference>
<dbReference type="SUPFAM" id="SSF103506">
    <property type="entry name" value="Mitochondrial carrier"/>
    <property type="match status" value="1"/>
</dbReference>